<feature type="transmembrane region" description="Helical" evidence="8">
    <location>
        <begin position="316"/>
        <end position="341"/>
    </location>
</feature>
<accession>A0A182Q103</accession>
<feature type="transmembrane region" description="Helical" evidence="8">
    <location>
        <begin position="263"/>
        <end position="283"/>
    </location>
</feature>
<reference evidence="9" key="2">
    <citation type="submission" date="2020-05" db="UniProtKB">
        <authorList>
            <consortium name="EnsemblMetazoa"/>
        </authorList>
    </citation>
    <scope>IDENTIFICATION</scope>
    <source>
        <strain evidence="9">FAR1</strain>
    </source>
</reference>
<dbReference type="PANTHER" id="PTHR13624">
    <property type="entry name" value="RE42071P"/>
    <property type="match status" value="1"/>
</dbReference>
<evidence type="ECO:0000313" key="9">
    <source>
        <dbReference type="EnsemblMetazoa" id="AFAF000904-PA"/>
    </source>
</evidence>
<organism evidence="9 10">
    <name type="scientific">Anopheles farauti</name>
    <dbReference type="NCBI Taxonomy" id="69004"/>
    <lineage>
        <taxon>Eukaryota</taxon>
        <taxon>Metazoa</taxon>
        <taxon>Ecdysozoa</taxon>
        <taxon>Arthropoda</taxon>
        <taxon>Hexapoda</taxon>
        <taxon>Insecta</taxon>
        <taxon>Pterygota</taxon>
        <taxon>Neoptera</taxon>
        <taxon>Endopterygota</taxon>
        <taxon>Diptera</taxon>
        <taxon>Nematocera</taxon>
        <taxon>Culicoidea</taxon>
        <taxon>Culicidae</taxon>
        <taxon>Anophelinae</taxon>
        <taxon>Anopheles</taxon>
    </lineage>
</organism>
<evidence type="ECO:0000256" key="4">
    <source>
        <dbReference type="ARBA" id="ARBA00022989"/>
    </source>
</evidence>
<dbReference type="InterPro" id="IPR019395">
    <property type="entry name" value="Transmembrane_161A/B"/>
</dbReference>
<keyword evidence="5 8" id="KW-0472">Membrane</keyword>
<keyword evidence="10" id="KW-1185">Reference proteome</keyword>
<evidence type="ECO:0000256" key="6">
    <source>
        <dbReference type="ARBA" id="ARBA00023180"/>
    </source>
</evidence>
<comment type="similarity">
    <text evidence="2">Belongs to the TMEM161 family.</text>
</comment>
<evidence type="ECO:0000256" key="8">
    <source>
        <dbReference type="SAM" id="Phobius"/>
    </source>
</evidence>
<feature type="transmembrane region" description="Helical" evidence="8">
    <location>
        <begin position="213"/>
        <end position="234"/>
    </location>
</feature>
<evidence type="ECO:0000256" key="3">
    <source>
        <dbReference type="ARBA" id="ARBA00022692"/>
    </source>
</evidence>
<name>A0A182Q103_9DIPT</name>
<dbReference type="GO" id="GO:0016020">
    <property type="term" value="C:membrane"/>
    <property type="evidence" value="ECO:0007669"/>
    <property type="project" value="UniProtKB-SubCell"/>
</dbReference>
<feature type="transmembrane region" description="Helical" evidence="8">
    <location>
        <begin position="435"/>
        <end position="457"/>
    </location>
</feature>
<reference evidence="10" key="1">
    <citation type="submission" date="2014-01" db="EMBL/GenBank/DDBJ databases">
        <title>The Genome Sequence of Anopheles farauti FAR1 (V2).</title>
        <authorList>
            <consortium name="The Broad Institute Genomics Platform"/>
            <person name="Neafsey D.E."/>
            <person name="Besansky N."/>
            <person name="Howell P."/>
            <person name="Walton C."/>
            <person name="Young S.K."/>
            <person name="Zeng Q."/>
            <person name="Gargeya S."/>
            <person name="Fitzgerald M."/>
            <person name="Haas B."/>
            <person name="Abouelleil A."/>
            <person name="Allen A.W."/>
            <person name="Alvarado L."/>
            <person name="Arachchi H.M."/>
            <person name="Berlin A.M."/>
            <person name="Chapman S.B."/>
            <person name="Gainer-Dewar J."/>
            <person name="Goldberg J."/>
            <person name="Griggs A."/>
            <person name="Gujja S."/>
            <person name="Hansen M."/>
            <person name="Howarth C."/>
            <person name="Imamovic A."/>
            <person name="Ireland A."/>
            <person name="Larimer J."/>
            <person name="McCowan C."/>
            <person name="Murphy C."/>
            <person name="Pearson M."/>
            <person name="Poon T.W."/>
            <person name="Priest M."/>
            <person name="Roberts A."/>
            <person name="Saif S."/>
            <person name="Shea T."/>
            <person name="Sisk P."/>
            <person name="Sykes S."/>
            <person name="Wortman J."/>
            <person name="Nusbaum C."/>
            <person name="Birren B."/>
        </authorList>
    </citation>
    <scope>NUCLEOTIDE SEQUENCE [LARGE SCALE GENOMIC DNA]</scope>
    <source>
        <strain evidence="10">FAR1</strain>
    </source>
</reference>
<dbReference type="AlphaFoldDB" id="A0A182Q103"/>
<evidence type="ECO:0008006" key="11">
    <source>
        <dbReference type="Google" id="ProtNLM"/>
    </source>
</evidence>
<keyword evidence="4 8" id="KW-1133">Transmembrane helix</keyword>
<protein>
    <recommendedName>
        <fullName evidence="11">Transmembrane protein 161B</fullName>
    </recommendedName>
</protein>
<keyword evidence="3 8" id="KW-0812">Transmembrane</keyword>
<dbReference type="EnsemblMetazoa" id="AFAF000904-RA">
    <property type="protein sequence ID" value="AFAF000904-PA"/>
    <property type="gene ID" value="AFAF000904"/>
</dbReference>
<sequence>MVSVIQKLSPHFSLAKWILCSTGLTRYLHPTDDELRKLSGVPSVKGKGKKDKRNGHQANGEKSATFHIPRSLNVQLDTLPISPYDIVHLRFYTEYHKLLTSLTVQYFKSEESIGERSTCIVTGLAYLLIAMIILIVPEHTLEVGLDKAYYSFNTTASSFLEAQGLHSSGPASKIVVKFFIAVSSGILGALFTFPGLRMARMHWDSLKFCKDRLWLKLLLNVSFAMPFLLVILWIKPLARDYLTARVFSGMSAPILSTEAFETIRLYAVVIAVALRFLLMPVYLQAYLNLAYDRVEEQKKEAGRITNVELQKKISSIFYYLCVVTLQYVAPILMCLFFALMYKSLGEYTWSGVMKQSLPLDECSADVEYEKSVLATIASERVAVDAREFQDITPEGGENVIGTDADDHNILTTAQSFHMSLQSLKSVFTKDVYRGLFGFATWWSCFIWFAASSLGMVYQSYFTKS</sequence>
<evidence type="ECO:0000256" key="2">
    <source>
        <dbReference type="ARBA" id="ARBA00009706"/>
    </source>
</evidence>
<keyword evidence="6" id="KW-0325">Glycoprotein</keyword>
<dbReference type="VEuPathDB" id="VectorBase:AFAF000904"/>
<dbReference type="Pfam" id="PF10268">
    <property type="entry name" value="Tmemb_161AB"/>
    <property type="match status" value="2"/>
</dbReference>
<evidence type="ECO:0000256" key="7">
    <source>
        <dbReference type="SAM" id="MobiDB-lite"/>
    </source>
</evidence>
<dbReference type="Proteomes" id="UP000075886">
    <property type="component" value="Unassembled WGS sequence"/>
</dbReference>
<evidence type="ECO:0000313" key="10">
    <source>
        <dbReference type="Proteomes" id="UP000075886"/>
    </source>
</evidence>
<dbReference type="PANTHER" id="PTHR13624:SF6">
    <property type="entry name" value="EMEI"/>
    <property type="match status" value="1"/>
</dbReference>
<feature type="compositionally biased region" description="Basic residues" evidence="7">
    <location>
        <begin position="46"/>
        <end position="55"/>
    </location>
</feature>
<evidence type="ECO:0000256" key="5">
    <source>
        <dbReference type="ARBA" id="ARBA00023136"/>
    </source>
</evidence>
<proteinExistence type="inferred from homology"/>
<evidence type="ECO:0000256" key="1">
    <source>
        <dbReference type="ARBA" id="ARBA00004141"/>
    </source>
</evidence>
<feature type="region of interest" description="Disordered" evidence="7">
    <location>
        <begin position="39"/>
        <end position="60"/>
    </location>
</feature>
<dbReference type="EMBL" id="AXCN02000979">
    <property type="status" value="NOT_ANNOTATED_CDS"/>
    <property type="molecule type" value="Genomic_DNA"/>
</dbReference>
<comment type="subcellular location">
    <subcellularLocation>
        <location evidence="1">Membrane</location>
        <topology evidence="1">Multi-pass membrane protein</topology>
    </subcellularLocation>
</comment>
<feature type="transmembrane region" description="Helical" evidence="8">
    <location>
        <begin position="174"/>
        <end position="193"/>
    </location>
</feature>
<feature type="transmembrane region" description="Helical" evidence="8">
    <location>
        <begin position="118"/>
        <end position="136"/>
    </location>
</feature>